<dbReference type="CDD" id="cd00610">
    <property type="entry name" value="OAT_like"/>
    <property type="match status" value="1"/>
</dbReference>
<comment type="similarity">
    <text evidence="3 12">Belongs to the class-III pyridoxal-phosphate-dependent aminotransferase family.</text>
</comment>
<keyword evidence="6" id="KW-0808">Transferase</keyword>
<dbReference type="InterPro" id="IPR005814">
    <property type="entry name" value="Aminotrans_3"/>
</dbReference>
<dbReference type="InterPro" id="IPR049704">
    <property type="entry name" value="Aminotrans_3_PPA_site"/>
</dbReference>
<evidence type="ECO:0000256" key="12">
    <source>
        <dbReference type="RuleBase" id="RU003560"/>
    </source>
</evidence>
<evidence type="ECO:0000313" key="14">
    <source>
        <dbReference type="Proteomes" id="UP000694892"/>
    </source>
</evidence>
<gene>
    <name evidence="13" type="ORF">XELAEV_18036837mg</name>
</gene>
<dbReference type="PROSITE" id="PS00600">
    <property type="entry name" value="AA_TRANSFER_CLASS_3"/>
    <property type="match status" value="1"/>
</dbReference>
<dbReference type="Proteomes" id="UP000694892">
    <property type="component" value="Chromosome 7S"/>
</dbReference>
<dbReference type="GO" id="GO:0010121">
    <property type="term" value="P:L-arginine catabolic process to proline via ornithine"/>
    <property type="evidence" value="ECO:0007669"/>
    <property type="project" value="TreeGrafter"/>
</dbReference>
<dbReference type="InterPro" id="IPR015422">
    <property type="entry name" value="PyrdxlP-dep_Trfase_small"/>
</dbReference>
<dbReference type="NCBIfam" id="TIGR01885">
    <property type="entry name" value="Orn_aminotrans"/>
    <property type="match status" value="1"/>
</dbReference>
<evidence type="ECO:0000256" key="6">
    <source>
        <dbReference type="ARBA" id="ARBA00022679"/>
    </source>
</evidence>
<evidence type="ECO:0000256" key="7">
    <source>
        <dbReference type="ARBA" id="ARBA00022898"/>
    </source>
</evidence>
<comment type="function">
    <text evidence="10">Catalyzes the reversible interconversion of L-ornithine and 2-oxoglutarate to L-glutamate semialdehyde and L-glutamate.</text>
</comment>
<evidence type="ECO:0000256" key="3">
    <source>
        <dbReference type="ARBA" id="ARBA00008954"/>
    </source>
</evidence>
<evidence type="ECO:0000256" key="10">
    <source>
        <dbReference type="ARBA" id="ARBA00056101"/>
    </source>
</evidence>
<evidence type="ECO:0000256" key="11">
    <source>
        <dbReference type="ARBA" id="ARBA00069115"/>
    </source>
</evidence>
<evidence type="ECO:0000313" key="13">
    <source>
        <dbReference type="EMBL" id="OCT69912.1"/>
    </source>
</evidence>
<dbReference type="InterPro" id="IPR050103">
    <property type="entry name" value="Class-III_PLP-dep_AT"/>
</dbReference>
<dbReference type="GO" id="GO:0030170">
    <property type="term" value="F:pyridoxal phosphate binding"/>
    <property type="evidence" value="ECO:0007669"/>
    <property type="project" value="InterPro"/>
</dbReference>
<protein>
    <recommendedName>
        <fullName evidence="11">Ornithine aminotransferase, mitochondrial</fullName>
        <ecNumber evidence="4">2.6.1.13</ecNumber>
    </recommendedName>
    <alternativeName>
        <fullName evidence="8">Ornithine--oxo-acid aminotransferase</fullName>
    </alternativeName>
</protein>
<dbReference type="OMA" id="VCEGNFH"/>
<proteinExistence type="inferred from homology"/>
<dbReference type="SUPFAM" id="SSF53383">
    <property type="entry name" value="PLP-dependent transferases"/>
    <property type="match status" value="1"/>
</dbReference>
<dbReference type="Gene3D" id="3.40.640.10">
    <property type="entry name" value="Type I PLP-dependent aspartate aminotransferase-like (Major domain)"/>
    <property type="match status" value="1"/>
</dbReference>
<dbReference type="GO" id="GO:0042802">
    <property type="term" value="F:identical protein binding"/>
    <property type="evidence" value="ECO:0007669"/>
    <property type="project" value="TreeGrafter"/>
</dbReference>
<comment type="cofactor">
    <cofactor evidence="1">
        <name>pyridoxal 5'-phosphate</name>
        <dbReference type="ChEBI" id="CHEBI:597326"/>
    </cofactor>
</comment>
<dbReference type="FunFam" id="3.40.640.10:FF:000011">
    <property type="entry name" value="Ornithine aminotransferase"/>
    <property type="match status" value="1"/>
</dbReference>
<sequence>MMRAHHGQSFSALMMRAHHGQPISALIVRSRHGVLALCIAWLGACAELVASVLGERRHSERTRQEIQVLPHLSRMLSKLIQRRTLGALYGNVKVSMSSASSAATEKPVEEALSSEYVFERESKYGAHNYHPLPVALERGKGVYVWDVEGRRYFDFLSAYSAVNQGHCHPKILNALKAQADKLTLTSRAFYNDVLGEYEEYVTKLFGYNKVLPMNTGVEGGETACKLARKWAYTVKGVPKYKAQIIFAAGNFWGRTMSAISSSTDPSSYEGFGPFMPGFKIIPYNDLPALERALQDPNVAAFMVEPIQGEAGVLVPDEGYLTGVRQLCTAHNVLFIADEVQTGLARTGKMLAVDHENVRPDLVILGKALSGGVYPVSAVLCDDEVMLTIKPGEHGSTYGGNPLACRVAMASLEVIEEEKLAENASAMGELLRAELMKTPSDIVTAVRGKGLLNAVVIKQSKDCDAWKVCLRLRDNGLLAKPTHGDIIRLAPPLTIKEDEIRECSEILHKTLLSF</sequence>
<dbReference type="AlphaFoldDB" id="A0A974CBI1"/>
<comment type="catalytic activity">
    <reaction evidence="9">
        <text>L-ornithine + 2-oxoglutarate = L-glutamate 5-semialdehyde + L-glutamate</text>
        <dbReference type="Rhea" id="RHEA:25160"/>
        <dbReference type="ChEBI" id="CHEBI:16810"/>
        <dbReference type="ChEBI" id="CHEBI:29985"/>
        <dbReference type="ChEBI" id="CHEBI:46911"/>
        <dbReference type="ChEBI" id="CHEBI:58066"/>
        <dbReference type="EC" id="2.6.1.13"/>
    </reaction>
    <physiologicalReaction direction="left-to-right" evidence="9">
        <dbReference type="Rhea" id="RHEA:25161"/>
    </physiologicalReaction>
    <physiologicalReaction direction="right-to-left" evidence="9">
        <dbReference type="Rhea" id="RHEA:25162"/>
    </physiologicalReaction>
</comment>
<dbReference type="PANTHER" id="PTHR11986:SF18">
    <property type="entry name" value="ORNITHINE AMINOTRANSFERASE, MITOCHONDRIAL"/>
    <property type="match status" value="1"/>
</dbReference>
<dbReference type="GO" id="GO:0019544">
    <property type="term" value="P:L-arginine catabolic process to L-glutamate"/>
    <property type="evidence" value="ECO:0007669"/>
    <property type="project" value="TreeGrafter"/>
</dbReference>
<dbReference type="Pfam" id="PF00202">
    <property type="entry name" value="Aminotran_3"/>
    <property type="match status" value="1"/>
</dbReference>
<dbReference type="Gene3D" id="3.90.1150.10">
    <property type="entry name" value="Aspartate Aminotransferase, domain 1"/>
    <property type="match status" value="1"/>
</dbReference>
<evidence type="ECO:0000256" key="1">
    <source>
        <dbReference type="ARBA" id="ARBA00001933"/>
    </source>
</evidence>
<dbReference type="EMBL" id="CM004479">
    <property type="protein sequence ID" value="OCT69912.1"/>
    <property type="molecule type" value="Genomic_DNA"/>
</dbReference>
<evidence type="ECO:0000256" key="9">
    <source>
        <dbReference type="ARBA" id="ARBA00050762"/>
    </source>
</evidence>
<dbReference type="GO" id="GO:0005737">
    <property type="term" value="C:cytoplasm"/>
    <property type="evidence" value="ECO:0007669"/>
    <property type="project" value="TreeGrafter"/>
</dbReference>
<accession>A0A974CBI1</accession>
<dbReference type="FunFam" id="3.90.1150.10:FF:000152">
    <property type="entry name" value="Ornithine aminotransferase"/>
    <property type="match status" value="2"/>
</dbReference>
<dbReference type="InterPro" id="IPR010164">
    <property type="entry name" value="Orn_aminotrans"/>
</dbReference>
<dbReference type="GO" id="GO:0004587">
    <property type="term" value="F:ornithine aminotransferase activity"/>
    <property type="evidence" value="ECO:0007669"/>
    <property type="project" value="UniProtKB-EC"/>
</dbReference>
<evidence type="ECO:0000256" key="8">
    <source>
        <dbReference type="ARBA" id="ARBA00030587"/>
    </source>
</evidence>
<evidence type="ECO:0000256" key="4">
    <source>
        <dbReference type="ARBA" id="ARBA00012924"/>
    </source>
</evidence>
<comment type="pathway">
    <text evidence="2">Amino-acid biosynthesis; L-proline biosynthesis; L-glutamate 5-semialdehyde from L-ornithine: step 1/1.</text>
</comment>
<organism evidence="13 14">
    <name type="scientific">Xenopus laevis</name>
    <name type="common">African clawed frog</name>
    <dbReference type="NCBI Taxonomy" id="8355"/>
    <lineage>
        <taxon>Eukaryota</taxon>
        <taxon>Metazoa</taxon>
        <taxon>Chordata</taxon>
        <taxon>Craniata</taxon>
        <taxon>Vertebrata</taxon>
        <taxon>Euteleostomi</taxon>
        <taxon>Amphibia</taxon>
        <taxon>Batrachia</taxon>
        <taxon>Anura</taxon>
        <taxon>Pipoidea</taxon>
        <taxon>Pipidae</taxon>
        <taxon>Xenopodinae</taxon>
        <taxon>Xenopus</taxon>
        <taxon>Xenopus</taxon>
    </lineage>
</organism>
<dbReference type="PANTHER" id="PTHR11986">
    <property type="entry name" value="AMINOTRANSFERASE CLASS III"/>
    <property type="match status" value="1"/>
</dbReference>
<evidence type="ECO:0000256" key="2">
    <source>
        <dbReference type="ARBA" id="ARBA00004998"/>
    </source>
</evidence>
<dbReference type="InterPro" id="IPR015424">
    <property type="entry name" value="PyrdxlP-dep_Trfase"/>
</dbReference>
<reference evidence="14" key="1">
    <citation type="journal article" date="2016" name="Nature">
        <title>Genome evolution in the allotetraploid frog Xenopus laevis.</title>
        <authorList>
            <person name="Session A.M."/>
            <person name="Uno Y."/>
            <person name="Kwon T."/>
            <person name="Chapman J.A."/>
            <person name="Toyoda A."/>
            <person name="Takahashi S."/>
            <person name="Fukui A."/>
            <person name="Hikosaka A."/>
            <person name="Suzuki A."/>
            <person name="Kondo M."/>
            <person name="van Heeringen S.J."/>
            <person name="Quigley I."/>
            <person name="Heinz S."/>
            <person name="Ogino H."/>
            <person name="Ochi H."/>
            <person name="Hellsten U."/>
            <person name="Lyons J.B."/>
            <person name="Simakov O."/>
            <person name="Putnam N."/>
            <person name="Stites J."/>
            <person name="Kuroki Y."/>
            <person name="Tanaka T."/>
            <person name="Michiue T."/>
            <person name="Watanabe M."/>
            <person name="Bogdanovic O."/>
            <person name="Lister R."/>
            <person name="Georgiou G."/>
            <person name="Paranjpe S.S."/>
            <person name="van Kruijsbergen I."/>
            <person name="Shu S."/>
            <person name="Carlson J."/>
            <person name="Kinoshita T."/>
            <person name="Ohta Y."/>
            <person name="Mawaribuchi S."/>
            <person name="Jenkins J."/>
            <person name="Grimwood J."/>
            <person name="Schmutz J."/>
            <person name="Mitros T."/>
            <person name="Mozaffari S.V."/>
            <person name="Suzuki Y."/>
            <person name="Haramoto Y."/>
            <person name="Yamamoto T.S."/>
            <person name="Takagi C."/>
            <person name="Heald R."/>
            <person name="Miller K."/>
            <person name="Haudenschild C."/>
            <person name="Kitzman J."/>
            <person name="Nakayama T."/>
            <person name="Izutsu Y."/>
            <person name="Robert J."/>
            <person name="Fortriede J."/>
            <person name="Burns K."/>
            <person name="Lotay V."/>
            <person name="Karimi K."/>
            <person name="Yasuoka Y."/>
            <person name="Dichmann D.S."/>
            <person name="Flajnik M.F."/>
            <person name="Houston D.W."/>
            <person name="Shendure J."/>
            <person name="DuPasquier L."/>
            <person name="Vize P.D."/>
            <person name="Zorn A.M."/>
            <person name="Ito M."/>
            <person name="Marcotte E.M."/>
            <person name="Wallingford J.B."/>
            <person name="Ito Y."/>
            <person name="Asashima M."/>
            <person name="Ueno N."/>
            <person name="Matsuda Y."/>
            <person name="Veenstra G.J."/>
            <person name="Fujiyama A."/>
            <person name="Harland R.M."/>
            <person name="Taira M."/>
            <person name="Rokhsar D.S."/>
        </authorList>
    </citation>
    <scope>NUCLEOTIDE SEQUENCE [LARGE SCALE GENOMIC DNA]</scope>
    <source>
        <strain evidence="14">J</strain>
    </source>
</reference>
<dbReference type="EC" id="2.6.1.13" evidence="4"/>
<name>A0A974CBI1_XENLA</name>
<dbReference type="InterPro" id="IPR015421">
    <property type="entry name" value="PyrdxlP-dep_Trfase_major"/>
</dbReference>
<keyword evidence="5" id="KW-0032">Aminotransferase</keyword>
<keyword evidence="7 12" id="KW-0663">Pyridoxal phosphate</keyword>
<evidence type="ECO:0000256" key="5">
    <source>
        <dbReference type="ARBA" id="ARBA00022576"/>
    </source>
</evidence>